<accession>A0A815DJG0</accession>
<dbReference type="EMBL" id="CAJNOT010002246">
    <property type="protein sequence ID" value="CAF1298618.1"/>
    <property type="molecule type" value="Genomic_DNA"/>
</dbReference>
<evidence type="ECO:0008006" key="5">
    <source>
        <dbReference type="Google" id="ProtNLM"/>
    </source>
</evidence>
<evidence type="ECO:0000313" key="3">
    <source>
        <dbReference type="EMBL" id="CAF4149192.1"/>
    </source>
</evidence>
<dbReference type="EMBL" id="CAJOBD010010217">
    <property type="protein sequence ID" value="CAF4149192.1"/>
    <property type="molecule type" value="Genomic_DNA"/>
</dbReference>
<feature type="coiled-coil region" evidence="1">
    <location>
        <begin position="432"/>
        <end position="459"/>
    </location>
</feature>
<gene>
    <name evidence="3" type="ORF">JBS370_LOCUS33899</name>
    <name evidence="2" type="ORF">ZHD862_LOCUS27840</name>
</gene>
<proteinExistence type="predicted"/>
<keyword evidence="1" id="KW-0175">Coiled coil</keyword>
<dbReference type="AlphaFoldDB" id="A0A815DJG0"/>
<sequence>MMKTTKNSVDPKEQLVSLAGLEQSNKQLREKMNNTGEKRSPPSDDEDITVYAMENDCGQQTTPQGKKKPKTNNDIFFFNKKHSYNQRVVQNQSLKVNDEQPGHFNISNQALNYAVDNSFIPIKIECSPPLENREGAKKFVIRLFKYIENDFRKKCPGNQQPLGFHHWWIASSGKILYGVINDIELYMYLCDLQHYPAQIDDIKLTPDPPKRLPPQHTVVIKFVQNEIQKNDIEDELKNKYPSVFAIEDMMGTMQSNSRHIRVELYQQDDYNKIINDGKIGIQGQIFEVEEYLAPPKILICTRCNIPGHMKKTCQSAIEVCRRCGQDRNDGKNHKECFLKCLHCGGQHLATDYKCPTIVKFRQELLNRLKNDRNKLPPHVKLFIPVDCRTNADRNRILTSQNGIDTRNSVQSKPPTINPWTKRQYTPVETWNSNDMNITIKSLANELSEIKKNFEIEREKIKTCYEKQIKTIQQQGWVMLQQQIQAQNQHLSLMSTMMKDNLSAIGEFATTITSLSEIIKLKYTDESDRNKIEMMKTMINSSLQHIKNLNDSFTKQETNLNFIMNRQSRVFETALDCFLPTNNG</sequence>
<comment type="caution">
    <text evidence="2">The sequence shown here is derived from an EMBL/GenBank/DDBJ whole genome shotgun (WGS) entry which is preliminary data.</text>
</comment>
<evidence type="ECO:0000313" key="2">
    <source>
        <dbReference type="EMBL" id="CAF1298618.1"/>
    </source>
</evidence>
<dbReference type="Proteomes" id="UP000663864">
    <property type="component" value="Unassembled WGS sequence"/>
</dbReference>
<name>A0A815DJG0_9BILA</name>
<reference evidence="2" key="1">
    <citation type="submission" date="2021-02" db="EMBL/GenBank/DDBJ databases">
        <authorList>
            <person name="Nowell W R."/>
        </authorList>
    </citation>
    <scope>NUCLEOTIDE SEQUENCE</scope>
</reference>
<protein>
    <recommendedName>
        <fullName evidence="5">CCHC-type domain-containing protein</fullName>
    </recommendedName>
</protein>
<evidence type="ECO:0000256" key="1">
    <source>
        <dbReference type="SAM" id="Coils"/>
    </source>
</evidence>
<organism evidence="2 4">
    <name type="scientific">Rotaria sordida</name>
    <dbReference type="NCBI Taxonomy" id="392033"/>
    <lineage>
        <taxon>Eukaryota</taxon>
        <taxon>Metazoa</taxon>
        <taxon>Spiralia</taxon>
        <taxon>Gnathifera</taxon>
        <taxon>Rotifera</taxon>
        <taxon>Eurotatoria</taxon>
        <taxon>Bdelloidea</taxon>
        <taxon>Philodinida</taxon>
        <taxon>Philodinidae</taxon>
        <taxon>Rotaria</taxon>
    </lineage>
</organism>
<evidence type="ECO:0000313" key="4">
    <source>
        <dbReference type="Proteomes" id="UP000663864"/>
    </source>
</evidence>
<dbReference type="Proteomes" id="UP000663836">
    <property type="component" value="Unassembled WGS sequence"/>
</dbReference>